<accession>A0ABR2PX66</accession>
<sequence length="336" mass="37509">MEGNRRSAGGQPEAEWFGCDWDRTFSFSQNAGYASPLPQPMQVSFQQVNGPVYPLGFSDATATPSLPRRAEQHLMQNYGCSDYGGVSLYERALSPGMPISFTDQNATLQPPSPLHFSEYFDGPNEYDGLNQMLGSQTHAYGSNDVPSRPHFGKSFAQENPILRSPSPVIISDYFDGPIGLDEMLYPETQGLTDGSVQPNDLMSHLHLAFSDNSIQATPSPGLPQQGDQLPMQSYGWPGSSSSNQLLHIPSSSQNPSRQNHRKKKKPLSKDQLSKDQIYRLRLKAKQEVKDKELGNKDEEIALLKSEIEMLKNNKNEEIALLKSEIEMLRRKCIYQP</sequence>
<evidence type="ECO:0000256" key="2">
    <source>
        <dbReference type="SAM" id="MobiDB-lite"/>
    </source>
</evidence>
<dbReference type="EMBL" id="JBBPBN010000050">
    <property type="protein sequence ID" value="KAK8992837.1"/>
    <property type="molecule type" value="Genomic_DNA"/>
</dbReference>
<reference evidence="3 4" key="1">
    <citation type="journal article" date="2024" name="G3 (Bethesda)">
        <title>Genome assembly of Hibiscus sabdariffa L. provides insights into metabolisms of medicinal natural products.</title>
        <authorList>
            <person name="Kim T."/>
        </authorList>
    </citation>
    <scope>NUCLEOTIDE SEQUENCE [LARGE SCALE GENOMIC DNA]</scope>
    <source>
        <strain evidence="3">TK-2024</strain>
        <tissue evidence="3">Old leaves</tissue>
    </source>
</reference>
<name>A0ABR2PX66_9ROSI</name>
<proteinExistence type="predicted"/>
<keyword evidence="4" id="KW-1185">Reference proteome</keyword>
<evidence type="ECO:0000313" key="3">
    <source>
        <dbReference type="EMBL" id="KAK8992837.1"/>
    </source>
</evidence>
<evidence type="ECO:0008006" key="5">
    <source>
        <dbReference type="Google" id="ProtNLM"/>
    </source>
</evidence>
<feature type="coiled-coil region" evidence="1">
    <location>
        <begin position="293"/>
        <end position="331"/>
    </location>
</feature>
<gene>
    <name evidence="3" type="ORF">V6N11_048905</name>
</gene>
<dbReference type="Proteomes" id="UP001396334">
    <property type="component" value="Unassembled WGS sequence"/>
</dbReference>
<feature type="compositionally biased region" description="Polar residues" evidence="2">
    <location>
        <begin position="238"/>
        <end position="257"/>
    </location>
</feature>
<evidence type="ECO:0000256" key="1">
    <source>
        <dbReference type="SAM" id="Coils"/>
    </source>
</evidence>
<protein>
    <recommendedName>
        <fullName evidence="5">BZIP domain-containing protein</fullName>
    </recommendedName>
</protein>
<comment type="caution">
    <text evidence="3">The sequence shown here is derived from an EMBL/GenBank/DDBJ whole genome shotgun (WGS) entry which is preliminary data.</text>
</comment>
<evidence type="ECO:0000313" key="4">
    <source>
        <dbReference type="Proteomes" id="UP001396334"/>
    </source>
</evidence>
<keyword evidence="1" id="KW-0175">Coiled coil</keyword>
<organism evidence="3 4">
    <name type="scientific">Hibiscus sabdariffa</name>
    <name type="common">roselle</name>
    <dbReference type="NCBI Taxonomy" id="183260"/>
    <lineage>
        <taxon>Eukaryota</taxon>
        <taxon>Viridiplantae</taxon>
        <taxon>Streptophyta</taxon>
        <taxon>Embryophyta</taxon>
        <taxon>Tracheophyta</taxon>
        <taxon>Spermatophyta</taxon>
        <taxon>Magnoliopsida</taxon>
        <taxon>eudicotyledons</taxon>
        <taxon>Gunneridae</taxon>
        <taxon>Pentapetalae</taxon>
        <taxon>rosids</taxon>
        <taxon>malvids</taxon>
        <taxon>Malvales</taxon>
        <taxon>Malvaceae</taxon>
        <taxon>Malvoideae</taxon>
        <taxon>Hibiscus</taxon>
    </lineage>
</organism>
<feature type="region of interest" description="Disordered" evidence="2">
    <location>
        <begin position="213"/>
        <end position="271"/>
    </location>
</feature>